<proteinExistence type="predicted"/>
<sequence>MHTVKRLKIISREVELSESISGRRPPMVPKNQSHNAVSRSIWLAESSAAEAAPDVNAATFKCVLKFAIGFLRILL</sequence>
<gene>
    <name evidence="1" type="ORF">AFI02nite_14170</name>
</gene>
<dbReference type="EMBL" id="BJTZ01000006">
    <property type="protein sequence ID" value="GEK13381.1"/>
    <property type="molecule type" value="Genomic_DNA"/>
</dbReference>
<accession>A0A510UJ57</accession>
<dbReference type="AlphaFoldDB" id="A0A510UJ57"/>
<name>A0A510UJ57_ALIFS</name>
<evidence type="ECO:0000313" key="1">
    <source>
        <dbReference type="EMBL" id="GEK13381.1"/>
    </source>
</evidence>
<evidence type="ECO:0000313" key="2">
    <source>
        <dbReference type="Proteomes" id="UP000321787"/>
    </source>
</evidence>
<organism evidence="1 2">
    <name type="scientific">Aliivibrio fischeri</name>
    <name type="common">Vibrio fischeri</name>
    <dbReference type="NCBI Taxonomy" id="668"/>
    <lineage>
        <taxon>Bacteria</taxon>
        <taxon>Pseudomonadati</taxon>
        <taxon>Pseudomonadota</taxon>
        <taxon>Gammaproteobacteria</taxon>
        <taxon>Vibrionales</taxon>
        <taxon>Vibrionaceae</taxon>
        <taxon>Aliivibrio</taxon>
    </lineage>
</organism>
<dbReference type="Proteomes" id="UP000321787">
    <property type="component" value="Unassembled WGS sequence"/>
</dbReference>
<protein>
    <submittedName>
        <fullName evidence="1">Uncharacterized protein</fullName>
    </submittedName>
</protein>
<comment type="caution">
    <text evidence="1">The sequence shown here is derived from an EMBL/GenBank/DDBJ whole genome shotgun (WGS) entry which is preliminary data.</text>
</comment>
<reference evidence="1 2" key="1">
    <citation type="submission" date="2019-07" db="EMBL/GenBank/DDBJ databases">
        <title>Whole genome shotgun sequence of Aliivibrio fischeri NBRC 101058.</title>
        <authorList>
            <person name="Hosoyama A."/>
            <person name="Uohara A."/>
            <person name="Ohji S."/>
            <person name="Ichikawa N."/>
        </authorList>
    </citation>
    <scope>NUCLEOTIDE SEQUENCE [LARGE SCALE GENOMIC DNA]</scope>
    <source>
        <strain evidence="1 2">NBRC 101058</strain>
    </source>
</reference>